<keyword evidence="3" id="KW-0998">Cell outer membrane</keyword>
<gene>
    <name evidence="5" type="ORF">CA834_02390</name>
</gene>
<keyword evidence="2" id="KW-0472">Membrane</keyword>
<evidence type="ECO:0000313" key="5">
    <source>
        <dbReference type="EMBL" id="OZV70984.1"/>
    </source>
</evidence>
<dbReference type="Pfam" id="PF13620">
    <property type="entry name" value="CarboxypepD_reg"/>
    <property type="match status" value="1"/>
</dbReference>
<reference evidence="5 6" key="1">
    <citation type="submission" date="2017-05" db="EMBL/GenBank/DDBJ databases">
        <title>The draft genome sequence of Idiomarina salinarum WNB302.</title>
        <authorList>
            <person name="Sun Y."/>
            <person name="Chen B."/>
            <person name="Du Z."/>
        </authorList>
    </citation>
    <scope>NUCLEOTIDE SEQUENCE [LARGE SCALE GENOMIC DNA]</scope>
    <source>
        <strain evidence="5 6">WNB302</strain>
    </source>
</reference>
<name>A0A265V088_9FLAO</name>
<accession>A0A265V088</accession>
<evidence type="ECO:0000256" key="1">
    <source>
        <dbReference type="ARBA" id="ARBA00004442"/>
    </source>
</evidence>
<proteinExistence type="predicted"/>
<evidence type="ECO:0000256" key="4">
    <source>
        <dbReference type="SAM" id="SignalP"/>
    </source>
</evidence>
<comment type="caution">
    <text evidence="5">The sequence shown here is derived from an EMBL/GenBank/DDBJ whole genome shotgun (WGS) entry which is preliminary data.</text>
</comment>
<dbReference type="InterPro" id="IPR036942">
    <property type="entry name" value="Beta-barrel_TonB_sf"/>
</dbReference>
<dbReference type="Gene3D" id="2.60.40.1120">
    <property type="entry name" value="Carboxypeptidase-like, regulatory domain"/>
    <property type="match status" value="1"/>
</dbReference>
<keyword evidence="4" id="KW-0732">Signal</keyword>
<sequence>MKKSFLLFLFGVAFSLTSFAQQTLIKGSVLDGTTGEPIPDVTITIEETDQNTQTDGKGEFSFTENVPLGEQVLKVEKVGYVTKRYPIIVNEGQTVDISGITLDFDSSDKKDLFIISISDDNLNSEDDGLTDNISGLLQASRDVFLNAAAFDFSATFFRPRGLDNANGRVLINGVEMNKQFNGRPQWANWGGLNDVQRNQEFSMGMSANDYTFGDLAGTNNIIMRASKYRKGGRISYASANRSYQGRVMASYNSGLLEGGWSYSVLGSRRFGEQGYIDGTLYDANSFFIAVEKQINEKHSLNFTGIYAQNRRGRSTAITQEVFELKGRRYNPFWGLLNGAERNSRTRNIDEPILMLNHFWDISSKVRLNTNIAYQFGEIANTRIDNGGTRLFEDENGDDAYLGGARNPDPTYYQNLPSFFLQDPNPTPFDYQNAYLAQQKFLNDGQMPWFSFYEANTRPSNVEGNSLYAVQADVIKDQQFTFNTILDAELADNIRLNAALNYRRLKSENFARLEDLLGGTGYLDVDFFADEENNDIDEVVAANLAQSDIRNPNRIAREGERYKYNYEMDASVVSAFAQAQFKYNRIDFYVGANFSRTSYQRTGLYENGFFQGGGNNGSFGESDQLDFTNYGLKGGFTYKVTGKHLVDVNTSYFTKAPTLRNSFSNARQSNATVIGLESEKIQSVDVSYIFRSPIVKARITGFYNGFKDGSDIGFYFTEDLAGLGIDSGDAFVQEILTNIERRHVGVELGIEAQVTPTIKLKGAASIGQYTFQNNPNLYLTSVDFLNRPDINREVTFGDGTTQLKNYHVAGGPERAYQIGFEYRDPNYWNIGITSNFFSNAYIDVSNLARSANFTSDYDGNTFNDYDPGEAKELLKQEQFDSYMLVNIIGGKSWKIGDYFVGFFATINNVFNEEYRTGGFEQSRLANYRRLQEDKSRANGPIFGPRYFFGNGTTYYLNVYVRF</sequence>
<organism evidence="5 6">
    <name type="scientific">Winogradskyella aurantia</name>
    <dbReference type="NCBI Taxonomy" id="1915063"/>
    <lineage>
        <taxon>Bacteria</taxon>
        <taxon>Pseudomonadati</taxon>
        <taxon>Bacteroidota</taxon>
        <taxon>Flavobacteriia</taxon>
        <taxon>Flavobacteriales</taxon>
        <taxon>Flavobacteriaceae</taxon>
        <taxon>Winogradskyella</taxon>
    </lineage>
</organism>
<dbReference type="RefSeq" id="WP_094967058.1">
    <property type="nucleotide sequence ID" value="NZ_NGJN01000001.1"/>
</dbReference>
<feature type="chain" id="PRO_5013397456" evidence="4">
    <location>
        <begin position="21"/>
        <end position="961"/>
    </location>
</feature>
<keyword evidence="5" id="KW-0675">Receptor</keyword>
<dbReference type="SUPFAM" id="SSF56935">
    <property type="entry name" value="Porins"/>
    <property type="match status" value="1"/>
</dbReference>
<dbReference type="GO" id="GO:0009279">
    <property type="term" value="C:cell outer membrane"/>
    <property type="evidence" value="ECO:0007669"/>
    <property type="project" value="UniProtKB-SubCell"/>
</dbReference>
<keyword evidence="6" id="KW-1185">Reference proteome</keyword>
<comment type="subcellular location">
    <subcellularLocation>
        <location evidence="1">Cell outer membrane</location>
    </subcellularLocation>
</comment>
<evidence type="ECO:0000313" key="6">
    <source>
        <dbReference type="Proteomes" id="UP000216840"/>
    </source>
</evidence>
<evidence type="ECO:0000256" key="2">
    <source>
        <dbReference type="ARBA" id="ARBA00023136"/>
    </source>
</evidence>
<dbReference type="SUPFAM" id="SSF49464">
    <property type="entry name" value="Carboxypeptidase regulatory domain-like"/>
    <property type="match status" value="1"/>
</dbReference>
<dbReference type="Gene3D" id="2.40.170.20">
    <property type="entry name" value="TonB-dependent receptor, beta-barrel domain"/>
    <property type="match status" value="1"/>
</dbReference>
<evidence type="ECO:0000256" key="3">
    <source>
        <dbReference type="ARBA" id="ARBA00023237"/>
    </source>
</evidence>
<dbReference type="OrthoDB" id="1453181at2"/>
<dbReference type="EMBL" id="NGJN01000001">
    <property type="protein sequence ID" value="OZV70984.1"/>
    <property type="molecule type" value="Genomic_DNA"/>
</dbReference>
<protein>
    <submittedName>
        <fullName evidence="5">TonB-dependent receptor</fullName>
    </submittedName>
</protein>
<dbReference type="AlphaFoldDB" id="A0A265V088"/>
<dbReference type="InterPro" id="IPR008969">
    <property type="entry name" value="CarboxyPept-like_regulatory"/>
</dbReference>
<feature type="signal peptide" evidence="4">
    <location>
        <begin position="1"/>
        <end position="20"/>
    </location>
</feature>
<dbReference type="Proteomes" id="UP000216840">
    <property type="component" value="Unassembled WGS sequence"/>
</dbReference>